<evidence type="ECO:0000259" key="8">
    <source>
        <dbReference type="PROSITE" id="PS50950"/>
    </source>
</evidence>
<keyword evidence="10" id="KW-1185">Reference proteome</keyword>
<dbReference type="InterPro" id="IPR026516">
    <property type="entry name" value="THAP1/10"/>
</dbReference>
<evidence type="ECO:0000256" key="3">
    <source>
        <dbReference type="ARBA" id="ARBA00022833"/>
    </source>
</evidence>
<evidence type="ECO:0000256" key="5">
    <source>
        <dbReference type="PROSITE-ProRule" id="PRU00309"/>
    </source>
</evidence>
<dbReference type="AlphaFoldDB" id="A0AAW1ZYH2"/>
<comment type="subcellular location">
    <subcellularLocation>
        <location evidence="6">Nucleus</location>
        <location evidence="6">Nucleoplasm</location>
    </subcellularLocation>
</comment>
<dbReference type="SMART" id="SM00980">
    <property type="entry name" value="THAP"/>
    <property type="match status" value="1"/>
</dbReference>
<dbReference type="InterPro" id="IPR038441">
    <property type="entry name" value="THAP_Znf_sf"/>
</dbReference>
<feature type="domain" description="THAP-type" evidence="8">
    <location>
        <begin position="11"/>
        <end position="97"/>
    </location>
</feature>
<protein>
    <recommendedName>
        <fullName evidence="6">THAP domain-containing protein 1</fullName>
    </recommendedName>
</protein>
<keyword evidence="6" id="KW-0804">Transcription</keyword>
<dbReference type="Proteomes" id="UP001479290">
    <property type="component" value="Unassembled WGS sequence"/>
</dbReference>
<sequence>MTTKEKAKWNKRTQCSAIHCKNYQCSTTEVAFHRFPKDPDRCARWVLHLRNASLLGISPLQLNQNYRVCSAHFHSSQFKRACDVHAGLKWNAVPTMVNDPDPPLPLDLRLRRKRSKTRQKLPLKKRQKKIVCLANVVSSTADSVQQPPDSVVHPPTAVTSPDAPVAGPSTPLTPLLPTAVEPSEKERALKLKIRNLSAQVCKLKAKMRKMTPLKKTVNAGINKAFVMEQLKKLLPAKAYAFVSTQIRASQRKARGFRWSTQDKAFFLSLLHASPRCYSLLLKVFFMPSVRTLQKLVKSGAVPPVTANAEAEQVAKPMDCILDDQFDSQQVSSFSSDDHEQ</sequence>
<keyword evidence="6" id="KW-0805">Transcription regulation</keyword>
<evidence type="ECO:0000256" key="4">
    <source>
        <dbReference type="ARBA" id="ARBA00023125"/>
    </source>
</evidence>
<evidence type="ECO:0000313" key="10">
    <source>
        <dbReference type="Proteomes" id="UP001479290"/>
    </source>
</evidence>
<dbReference type="GO" id="GO:0005654">
    <property type="term" value="C:nucleoplasm"/>
    <property type="evidence" value="ECO:0007669"/>
    <property type="project" value="UniProtKB-SubCell"/>
</dbReference>
<evidence type="ECO:0000256" key="1">
    <source>
        <dbReference type="ARBA" id="ARBA00022723"/>
    </source>
</evidence>
<keyword evidence="4 5" id="KW-0238">DNA-binding</keyword>
<comment type="caution">
    <text evidence="9">The sequence shown here is derived from an EMBL/GenBank/DDBJ whole genome shotgun (WGS) entry which is preliminary data.</text>
</comment>
<dbReference type="Gene3D" id="6.20.210.20">
    <property type="entry name" value="THAP domain"/>
    <property type="match status" value="1"/>
</dbReference>
<reference evidence="9 10" key="1">
    <citation type="submission" date="2024-05" db="EMBL/GenBank/DDBJ databases">
        <title>A high-quality chromosomal-level genome assembly of Topmouth culter (Culter alburnus).</title>
        <authorList>
            <person name="Zhao H."/>
        </authorList>
    </citation>
    <scope>NUCLEOTIDE SEQUENCE [LARGE SCALE GENOMIC DNA]</scope>
    <source>
        <strain evidence="9">CATC2023</strain>
        <tissue evidence="9">Muscle</tissue>
    </source>
</reference>
<dbReference type="GO" id="GO:0008270">
    <property type="term" value="F:zinc ion binding"/>
    <property type="evidence" value="ECO:0007669"/>
    <property type="project" value="UniProtKB-KW"/>
</dbReference>
<dbReference type="PANTHER" id="PTHR46600:SF11">
    <property type="entry name" value="THAP DOMAIN-CONTAINING PROTEIN 10"/>
    <property type="match status" value="1"/>
</dbReference>
<evidence type="ECO:0000256" key="7">
    <source>
        <dbReference type="SAM" id="MobiDB-lite"/>
    </source>
</evidence>
<evidence type="ECO:0000256" key="6">
    <source>
        <dbReference type="RuleBase" id="RU369073"/>
    </source>
</evidence>
<keyword evidence="1" id="KW-0479">Metal-binding</keyword>
<comment type="function">
    <text evidence="6">DNA-binding transcription regulator that regulates endothelial cell proliferation and G1/S cell-cycle progression. Specifically binds the 5'-[AT]NTNN[GT]GGCA[AGT]-3' core DNA sequence and acts by modulating expression of pRB-E2F cell-cycle target genes.</text>
</comment>
<dbReference type="GO" id="GO:0043565">
    <property type="term" value="F:sequence-specific DNA binding"/>
    <property type="evidence" value="ECO:0007669"/>
    <property type="project" value="UniProtKB-UniRule"/>
</dbReference>
<evidence type="ECO:0000313" key="9">
    <source>
        <dbReference type="EMBL" id="KAK9966087.1"/>
    </source>
</evidence>
<accession>A0AAW1ZYH2</accession>
<feature type="region of interest" description="Disordered" evidence="7">
    <location>
        <begin position="143"/>
        <end position="169"/>
    </location>
</feature>
<dbReference type="PROSITE" id="PS50950">
    <property type="entry name" value="ZF_THAP"/>
    <property type="match status" value="1"/>
</dbReference>
<name>A0AAW1ZYH2_CULAL</name>
<dbReference type="Pfam" id="PF05485">
    <property type="entry name" value="THAP"/>
    <property type="match status" value="1"/>
</dbReference>
<dbReference type="SMART" id="SM00692">
    <property type="entry name" value="DM3"/>
    <property type="match status" value="1"/>
</dbReference>
<keyword evidence="6" id="KW-0175">Coiled coil</keyword>
<proteinExistence type="inferred from homology"/>
<dbReference type="GO" id="GO:0001935">
    <property type="term" value="P:endothelial cell proliferation"/>
    <property type="evidence" value="ECO:0007669"/>
    <property type="project" value="UniProtKB-UniRule"/>
</dbReference>
<keyword evidence="6" id="KW-0131">Cell cycle</keyword>
<keyword evidence="6" id="KW-0539">Nucleus</keyword>
<keyword evidence="3" id="KW-0862">Zinc</keyword>
<dbReference type="PANTHER" id="PTHR46600">
    <property type="entry name" value="THAP DOMAIN-CONTAINING"/>
    <property type="match status" value="1"/>
</dbReference>
<dbReference type="SUPFAM" id="SSF57716">
    <property type="entry name" value="Glucocorticoid receptor-like (DNA-binding domain)"/>
    <property type="match status" value="1"/>
</dbReference>
<keyword evidence="2 5" id="KW-0863">Zinc-finger</keyword>
<gene>
    <name evidence="9" type="ORF">ABG768_003217</name>
</gene>
<organism evidence="9 10">
    <name type="scientific">Culter alburnus</name>
    <name type="common">Topmouth culter</name>
    <dbReference type="NCBI Taxonomy" id="194366"/>
    <lineage>
        <taxon>Eukaryota</taxon>
        <taxon>Metazoa</taxon>
        <taxon>Chordata</taxon>
        <taxon>Craniata</taxon>
        <taxon>Vertebrata</taxon>
        <taxon>Euteleostomi</taxon>
        <taxon>Actinopterygii</taxon>
        <taxon>Neopterygii</taxon>
        <taxon>Teleostei</taxon>
        <taxon>Ostariophysi</taxon>
        <taxon>Cypriniformes</taxon>
        <taxon>Xenocyprididae</taxon>
        <taxon>Xenocypridinae</taxon>
        <taxon>Culter</taxon>
    </lineage>
</organism>
<evidence type="ECO:0000256" key="2">
    <source>
        <dbReference type="ARBA" id="ARBA00022771"/>
    </source>
</evidence>
<dbReference type="InterPro" id="IPR006612">
    <property type="entry name" value="THAP_Znf"/>
</dbReference>
<dbReference type="EMBL" id="JAWDJR010000011">
    <property type="protein sequence ID" value="KAK9966087.1"/>
    <property type="molecule type" value="Genomic_DNA"/>
</dbReference>
<comment type="similarity">
    <text evidence="6">Belongs to the THAP1 family.</text>
</comment>
<dbReference type="GO" id="GO:0003700">
    <property type="term" value="F:DNA-binding transcription factor activity"/>
    <property type="evidence" value="ECO:0007669"/>
    <property type="project" value="UniProtKB-UniRule"/>
</dbReference>